<evidence type="ECO:0000256" key="2">
    <source>
        <dbReference type="ARBA" id="ARBA00023015"/>
    </source>
</evidence>
<dbReference type="EMBL" id="CP011371">
    <property type="protein sequence ID" value="AKJ27251.1"/>
    <property type="molecule type" value="Genomic_DNA"/>
</dbReference>
<dbReference type="OrthoDB" id="8688993at2"/>
<dbReference type="SUPFAM" id="SSF53850">
    <property type="entry name" value="Periplasmic binding protein-like II"/>
    <property type="match status" value="1"/>
</dbReference>
<dbReference type="InterPro" id="IPR036388">
    <property type="entry name" value="WH-like_DNA-bd_sf"/>
</dbReference>
<dbReference type="InterPro" id="IPR058163">
    <property type="entry name" value="LysR-type_TF_proteobact-type"/>
</dbReference>
<evidence type="ECO:0000256" key="3">
    <source>
        <dbReference type="ARBA" id="ARBA00023125"/>
    </source>
</evidence>
<keyword evidence="2" id="KW-0805">Transcription regulation</keyword>
<sequence length="320" mass="35295">MNPSSRQRPLAIGPLRTFEAVARHLNFRQAAEELYLTQSAVSRQIQGLEQELGAPLFRRGTRHVELTQAGATLLRTTAPLLDRLDASVRQIRQARSRRTVSVSTFASFASLWLIPRLEAFQRDHPDMDIRVSASDRYVDVDGIEVDLALRYGLAPQADPAHVRLFGEILTPVVSPWLLERARSGQGPALQTPPDLAQHTLLEEDGGHRSSGALGWGQWLAARGLDDLTPQRWLYFSYTYQQVQACLVGQGVAMARVPLVAPSLQAGELVEPFGTEGRTAARTVYWMVAPAVARERPEVAQFCDWIEAQAALTRAAVGEAA</sequence>
<dbReference type="FunFam" id="1.10.10.10:FF:000001">
    <property type="entry name" value="LysR family transcriptional regulator"/>
    <property type="match status" value="1"/>
</dbReference>
<dbReference type="Pfam" id="PF03466">
    <property type="entry name" value="LysR_substrate"/>
    <property type="match status" value="1"/>
</dbReference>
<accession>A0A0G3BIN1</accession>
<gene>
    <name evidence="6" type="ORF">AAW51_0560</name>
</gene>
<dbReference type="PRINTS" id="PR00039">
    <property type="entry name" value="HTHLYSR"/>
</dbReference>
<dbReference type="Pfam" id="PF00126">
    <property type="entry name" value="HTH_1"/>
    <property type="match status" value="1"/>
</dbReference>
<dbReference type="InterPro" id="IPR036390">
    <property type="entry name" value="WH_DNA-bd_sf"/>
</dbReference>
<evidence type="ECO:0000259" key="5">
    <source>
        <dbReference type="PROSITE" id="PS50931"/>
    </source>
</evidence>
<dbReference type="PANTHER" id="PTHR30537">
    <property type="entry name" value="HTH-TYPE TRANSCRIPTIONAL REGULATOR"/>
    <property type="match status" value="1"/>
</dbReference>
<evidence type="ECO:0000313" key="6">
    <source>
        <dbReference type="EMBL" id="AKJ27251.1"/>
    </source>
</evidence>
<name>A0A0G3BIN1_9BURK</name>
<dbReference type="Gene3D" id="1.10.10.10">
    <property type="entry name" value="Winged helix-like DNA-binding domain superfamily/Winged helix DNA-binding domain"/>
    <property type="match status" value="1"/>
</dbReference>
<dbReference type="Gene3D" id="3.40.190.10">
    <property type="entry name" value="Periplasmic binding protein-like II"/>
    <property type="match status" value="2"/>
</dbReference>
<dbReference type="KEGG" id="pbh:AAW51_0560"/>
<evidence type="ECO:0000313" key="7">
    <source>
        <dbReference type="Proteomes" id="UP000035352"/>
    </source>
</evidence>
<feature type="domain" description="HTH lysR-type" evidence="5">
    <location>
        <begin position="15"/>
        <end position="67"/>
    </location>
</feature>
<dbReference type="SUPFAM" id="SSF46785">
    <property type="entry name" value="Winged helix' DNA-binding domain"/>
    <property type="match status" value="1"/>
</dbReference>
<dbReference type="PANTHER" id="PTHR30537:SF74">
    <property type="entry name" value="HTH-TYPE TRANSCRIPTIONAL REGULATOR TRPI"/>
    <property type="match status" value="1"/>
</dbReference>
<dbReference type="InterPro" id="IPR005119">
    <property type="entry name" value="LysR_subst-bd"/>
</dbReference>
<comment type="similarity">
    <text evidence="1">Belongs to the LysR transcriptional regulatory family.</text>
</comment>
<organism evidence="6 7">
    <name type="scientific">Caldimonas brevitalea</name>
    <dbReference type="NCBI Taxonomy" id="413882"/>
    <lineage>
        <taxon>Bacteria</taxon>
        <taxon>Pseudomonadati</taxon>
        <taxon>Pseudomonadota</taxon>
        <taxon>Betaproteobacteria</taxon>
        <taxon>Burkholderiales</taxon>
        <taxon>Sphaerotilaceae</taxon>
        <taxon>Caldimonas</taxon>
    </lineage>
</organism>
<evidence type="ECO:0000256" key="4">
    <source>
        <dbReference type="ARBA" id="ARBA00023163"/>
    </source>
</evidence>
<evidence type="ECO:0000256" key="1">
    <source>
        <dbReference type="ARBA" id="ARBA00009437"/>
    </source>
</evidence>
<dbReference type="Proteomes" id="UP000035352">
    <property type="component" value="Chromosome"/>
</dbReference>
<protein>
    <submittedName>
        <fullName evidence="6">LysR family transcriptional regulator</fullName>
    </submittedName>
</protein>
<dbReference type="RefSeq" id="WP_047193399.1">
    <property type="nucleotide sequence ID" value="NZ_CP011371.1"/>
</dbReference>
<keyword evidence="4" id="KW-0804">Transcription</keyword>
<dbReference type="AlphaFoldDB" id="A0A0G3BIN1"/>
<dbReference type="GO" id="GO:0006351">
    <property type="term" value="P:DNA-templated transcription"/>
    <property type="evidence" value="ECO:0007669"/>
    <property type="project" value="TreeGrafter"/>
</dbReference>
<proteinExistence type="inferred from homology"/>
<dbReference type="PROSITE" id="PS50931">
    <property type="entry name" value="HTH_LYSR"/>
    <property type="match status" value="1"/>
</dbReference>
<dbReference type="InterPro" id="IPR000847">
    <property type="entry name" value="LysR_HTH_N"/>
</dbReference>
<reference evidence="6 7" key="1">
    <citation type="submission" date="2015-05" db="EMBL/GenBank/DDBJ databases">
        <authorList>
            <person name="Tang B."/>
            <person name="Yu Y."/>
        </authorList>
    </citation>
    <scope>NUCLEOTIDE SEQUENCE [LARGE SCALE GENOMIC DNA]</scope>
    <source>
        <strain evidence="6 7">DSM 7029</strain>
    </source>
</reference>
<dbReference type="GO" id="GO:0003700">
    <property type="term" value="F:DNA-binding transcription factor activity"/>
    <property type="evidence" value="ECO:0007669"/>
    <property type="project" value="InterPro"/>
</dbReference>
<keyword evidence="7" id="KW-1185">Reference proteome</keyword>
<dbReference type="PATRIC" id="fig|413882.6.peg.594"/>
<dbReference type="CDD" id="cd08432">
    <property type="entry name" value="PBP2_GcdR_TrpI_HvrB_AmpR_like"/>
    <property type="match status" value="1"/>
</dbReference>
<dbReference type="STRING" id="413882.AAW51_0560"/>
<keyword evidence="3" id="KW-0238">DNA-binding</keyword>
<dbReference type="GO" id="GO:0043565">
    <property type="term" value="F:sequence-specific DNA binding"/>
    <property type="evidence" value="ECO:0007669"/>
    <property type="project" value="TreeGrafter"/>
</dbReference>